<feature type="region of interest" description="Disordered" evidence="1">
    <location>
        <begin position="29"/>
        <end position="75"/>
    </location>
</feature>
<evidence type="ECO:0000256" key="1">
    <source>
        <dbReference type="SAM" id="MobiDB-lite"/>
    </source>
</evidence>
<feature type="compositionally biased region" description="Basic and acidic residues" evidence="1">
    <location>
        <begin position="51"/>
        <end position="64"/>
    </location>
</feature>
<protein>
    <recommendedName>
        <fullName evidence="4">Secreted protein</fullName>
    </recommendedName>
</protein>
<evidence type="ECO:0000313" key="3">
    <source>
        <dbReference type="Proteomes" id="UP001497516"/>
    </source>
</evidence>
<sequence length="75" mass="8155">MGSAIALLTIEGRGCSTTIQGSDWRGAVCSGQRQMTPSSPTQSYRVWMTNNERREDEIGNDKTDGSGMKKGKNSK</sequence>
<proteinExistence type="predicted"/>
<dbReference type="AlphaFoldDB" id="A0AAV2DAW5"/>
<dbReference type="Proteomes" id="UP001497516">
    <property type="component" value="Chromosome 2"/>
</dbReference>
<dbReference type="EMBL" id="OZ034815">
    <property type="protein sequence ID" value="CAL1370402.1"/>
    <property type="molecule type" value="Genomic_DNA"/>
</dbReference>
<gene>
    <name evidence="2" type="ORF">LTRI10_LOCUS12532</name>
</gene>
<organism evidence="2 3">
    <name type="scientific">Linum trigynum</name>
    <dbReference type="NCBI Taxonomy" id="586398"/>
    <lineage>
        <taxon>Eukaryota</taxon>
        <taxon>Viridiplantae</taxon>
        <taxon>Streptophyta</taxon>
        <taxon>Embryophyta</taxon>
        <taxon>Tracheophyta</taxon>
        <taxon>Spermatophyta</taxon>
        <taxon>Magnoliopsida</taxon>
        <taxon>eudicotyledons</taxon>
        <taxon>Gunneridae</taxon>
        <taxon>Pentapetalae</taxon>
        <taxon>rosids</taxon>
        <taxon>fabids</taxon>
        <taxon>Malpighiales</taxon>
        <taxon>Linaceae</taxon>
        <taxon>Linum</taxon>
    </lineage>
</organism>
<name>A0AAV2DAW5_9ROSI</name>
<evidence type="ECO:0008006" key="4">
    <source>
        <dbReference type="Google" id="ProtNLM"/>
    </source>
</evidence>
<accession>A0AAV2DAW5</accession>
<feature type="compositionally biased region" description="Polar residues" evidence="1">
    <location>
        <begin position="31"/>
        <end position="50"/>
    </location>
</feature>
<keyword evidence="3" id="KW-1185">Reference proteome</keyword>
<reference evidence="2 3" key="1">
    <citation type="submission" date="2024-04" db="EMBL/GenBank/DDBJ databases">
        <authorList>
            <person name="Fracassetti M."/>
        </authorList>
    </citation>
    <scope>NUCLEOTIDE SEQUENCE [LARGE SCALE GENOMIC DNA]</scope>
</reference>
<evidence type="ECO:0000313" key="2">
    <source>
        <dbReference type="EMBL" id="CAL1370402.1"/>
    </source>
</evidence>